<dbReference type="HOGENOM" id="CLU_1754949_0_0_11"/>
<dbReference type="PATRIC" id="fig|888050.3.peg.149"/>
<dbReference type="EMBL" id="AQHZ01000001">
    <property type="protein sequence ID" value="ENO19231.1"/>
    <property type="molecule type" value="Genomic_DNA"/>
</dbReference>
<comment type="caution">
    <text evidence="1">The sequence shown here is derived from an EMBL/GenBank/DDBJ whole genome shotgun (WGS) entry which is preliminary data.</text>
</comment>
<dbReference type="RefSeq" id="WP_005961720.1">
    <property type="nucleotide sequence ID" value="NZ_CP040505.1"/>
</dbReference>
<evidence type="ECO:0000313" key="2">
    <source>
        <dbReference type="Proteomes" id="UP000013015"/>
    </source>
</evidence>
<dbReference type="eggNOG" id="ENOG5031H0I">
    <property type="taxonomic scope" value="Bacteria"/>
</dbReference>
<reference evidence="1 2" key="1">
    <citation type="submission" date="2013-03" db="EMBL/GenBank/DDBJ databases">
        <title>Reference genome for the Human Microbiome Project.</title>
        <authorList>
            <person name="Aqrawi P."/>
            <person name="Ayvaz T."/>
            <person name="Bess C."/>
            <person name="Blankenburg K."/>
            <person name="Coyle M."/>
            <person name="Deng J."/>
            <person name="Forbes L."/>
            <person name="Fowler G."/>
            <person name="Francisco L."/>
            <person name="Fu Q."/>
            <person name="Gibbs R."/>
            <person name="Gross S."/>
            <person name="Gubbala S."/>
            <person name="Hale W."/>
            <person name="Hemphill L."/>
            <person name="Highlander S."/>
            <person name="Hirani K."/>
            <person name="Jackson L."/>
            <person name="Jakkamsetti A."/>
            <person name="Javaid M."/>
            <person name="Jayaseelan J.C."/>
            <person name="Jiang H."/>
            <person name="Joshi V."/>
            <person name="Korchina V."/>
            <person name="Kovar C."/>
            <person name="Lara F."/>
            <person name="Lee S."/>
            <person name="Liu Y."/>
            <person name="Mata R."/>
            <person name="Mathew T."/>
            <person name="Munidasa M."/>
            <person name="Muzny D."/>
            <person name="Nazareth L."/>
            <person name="Ngo R."/>
            <person name="Nguyen L."/>
            <person name="Nguyen N."/>
            <person name="Okwuonu G."/>
            <person name="Ongeri F."/>
            <person name="Palculict T."/>
            <person name="Patil S."/>
            <person name="Petrosino J."/>
            <person name="Pham C."/>
            <person name="Pham P."/>
            <person name="Pu L.-L."/>
            <person name="Qin X."/>
            <person name="Qu J."/>
            <person name="Reid J."/>
            <person name="Ross M."/>
            <person name="Ruth R."/>
            <person name="Saada N."/>
            <person name="San Lucas F."/>
            <person name="Santibanez J."/>
            <person name="Shang Y."/>
            <person name="Simmons D."/>
            <person name="Song X.-Z."/>
            <person name="Tang L.-Y."/>
            <person name="Thornton R."/>
            <person name="Warren J."/>
            <person name="Weissenberger G."/>
            <person name="Wilczek-Boney K."/>
            <person name="Worley K."/>
            <person name="Youmans B."/>
            <person name="Zhang J."/>
            <person name="Zhang L."/>
            <person name="Zhao Z."/>
            <person name="Zhou C."/>
            <person name="Zhu D."/>
            <person name="Zhu Y."/>
        </authorList>
    </citation>
    <scope>NUCLEOTIDE SEQUENCE [LARGE SCALE GENOMIC DNA]</scope>
    <source>
        <strain evidence="1 2">F0333</strain>
    </source>
</reference>
<gene>
    <name evidence="1" type="ORF">HMPREF9004_0150</name>
</gene>
<accession>N6X6E7</accession>
<dbReference type="STRING" id="888050.HMPREF9004_0150"/>
<sequence length="148" mass="16440">MSSTSTDPITIERVAKALETIGLFPFLAGQTQIAAILPNRTIRIVLPEGSPAQGVAEYPRRFHACHRDTLSEVVRMFNATTYVPKATLVTTEEGMLSVRFFHCFNWVVGATDEQVKGEISQFILSCIAVQNRLDEQFVDPWAKEAPNA</sequence>
<evidence type="ECO:0008006" key="3">
    <source>
        <dbReference type="Google" id="ProtNLM"/>
    </source>
</evidence>
<name>N6X6E7_9ACTO</name>
<evidence type="ECO:0000313" key="1">
    <source>
        <dbReference type="EMBL" id="ENO19231.1"/>
    </source>
</evidence>
<keyword evidence="2" id="KW-1185">Reference proteome</keyword>
<protein>
    <recommendedName>
        <fullName evidence="3">Sensory transduction regulator</fullName>
    </recommendedName>
</protein>
<organism evidence="1 2">
    <name type="scientific">Schaalia cardiffensis F0333</name>
    <dbReference type="NCBI Taxonomy" id="888050"/>
    <lineage>
        <taxon>Bacteria</taxon>
        <taxon>Bacillati</taxon>
        <taxon>Actinomycetota</taxon>
        <taxon>Actinomycetes</taxon>
        <taxon>Actinomycetales</taxon>
        <taxon>Actinomycetaceae</taxon>
        <taxon>Schaalia</taxon>
    </lineage>
</organism>
<proteinExistence type="predicted"/>
<dbReference type="Proteomes" id="UP000013015">
    <property type="component" value="Unassembled WGS sequence"/>
</dbReference>
<dbReference type="AlphaFoldDB" id="N6X6E7"/>
<dbReference type="OrthoDB" id="3255971at2"/>